<protein>
    <recommendedName>
        <fullName evidence="7">PKD/REJ-like domain-containing protein</fullName>
    </recommendedName>
</protein>
<keyword evidence="2" id="KW-0812">Transmembrane</keyword>
<keyword evidence="4" id="KW-1133">Transmembrane helix</keyword>
<organism evidence="8 9">
    <name type="scientific">Bugula neritina</name>
    <name type="common">Brown bryozoan</name>
    <name type="synonym">Sertularia neritina</name>
    <dbReference type="NCBI Taxonomy" id="10212"/>
    <lineage>
        <taxon>Eukaryota</taxon>
        <taxon>Metazoa</taxon>
        <taxon>Spiralia</taxon>
        <taxon>Lophotrochozoa</taxon>
        <taxon>Bryozoa</taxon>
        <taxon>Gymnolaemata</taxon>
        <taxon>Cheilostomatida</taxon>
        <taxon>Flustrina</taxon>
        <taxon>Buguloidea</taxon>
        <taxon>Bugulidae</taxon>
        <taxon>Bugula</taxon>
    </lineage>
</organism>
<sequence length="740" mass="81285">MCREARPQDTPANGVFSNPLNVYATPPIQSLKYVLNTPPTHSMRVGENLTFICFGPQSGTHYIHYLDGEKVEEGIDQSFLMFLPQTERIYNLTCVANNGINEMSHTSLLPILNQTCFVSLDIRPKTTKLSETSSWFRSEAVTLQAAFQREVCSSKNFQLSWIITNMADDRIVRGLDLPPVDDLFLPPRTLAVGNYTATFKVSVPDTVFEQTATLSFTILKTPFRAVIQGDLTIPQLIELDGSDSLDPDCSTDCKDQLEYIWACNVLKQFDRPCFKGRLQGDIEFAKGKIIQVNTSDVVEGVLGLNFVLVVFRGNESVVANQVWEHVGFGLASGSHTLKSNAICKTCTDGLDSLSSPSRQVVLDAACPPSATDCAAVKYSWQLFNLPESTAVQLIPKPHCSVVEARRVQTSADSAKTSSPTSTVATTTQPTLSPTTTLTTLAAGGFGGGFLQPTEEETDEEGAVRPSHDFYLPEEGGSGTDFIPIELGEGGISTTRSSIYDGVDFTDPYLFGVHTSRTPLTTTEPSATTQPSLMVLPGCGCAIDGDTVISTYNATVYEVYRVSVDLYGKTTHGSQSKILVINPRQLKSLGSYIVELKTVSGTDVSLDYYLLKTGDTPSDPTCHFSYSKRDANGKVQVFYDFAENGVELDRVYGYECYVPNKPTKGTSSHHEYTYSFEMYIERVPGELELVMFYRKHIDGVTGPQRLPAGYSEHNYAGVYSLSLVYRRICVGVVLLLYAEFL</sequence>
<dbReference type="EMBL" id="VXIV02000875">
    <property type="protein sequence ID" value="KAF6035459.1"/>
    <property type="molecule type" value="Genomic_DNA"/>
</dbReference>
<keyword evidence="5" id="KW-0472">Membrane</keyword>
<evidence type="ECO:0000256" key="4">
    <source>
        <dbReference type="ARBA" id="ARBA00022989"/>
    </source>
</evidence>
<keyword evidence="9" id="KW-1185">Reference proteome</keyword>
<dbReference type="PANTHER" id="PTHR46730:SF1">
    <property type="entry name" value="PLAT DOMAIN-CONTAINING PROTEIN"/>
    <property type="match status" value="1"/>
</dbReference>
<feature type="region of interest" description="Disordered" evidence="6">
    <location>
        <begin position="410"/>
        <end position="435"/>
    </location>
</feature>
<accession>A0A7J7K9X9</accession>
<gene>
    <name evidence="8" type="ORF">EB796_006242</name>
</gene>
<dbReference type="AlphaFoldDB" id="A0A7J7K9X9"/>
<dbReference type="Pfam" id="PF02010">
    <property type="entry name" value="REJ"/>
    <property type="match status" value="1"/>
</dbReference>
<dbReference type="PANTHER" id="PTHR46730">
    <property type="entry name" value="POLYCYSTIN-1"/>
    <property type="match status" value="1"/>
</dbReference>
<evidence type="ECO:0000313" key="8">
    <source>
        <dbReference type="EMBL" id="KAF6035459.1"/>
    </source>
</evidence>
<evidence type="ECO:0000256" key="2">
    <source>
        <dbReference type="ARBA" id="ARBA00022692"/>
    </source>
</evidence>
<feature type="domain" description="PKD/REJ-like" evidence="7">
    <location>
        <begin position="152"/>
        <end position="322"/>
    </location>
</feature>
<dbReference type="Proteomes" id="UP000593567">
    <property type="component" value="Unassembled WGS sequence"/>
</dbReference>
<evidence type="ECO:0000256" key="5">
    <source>
        <dbReference type="ARBA" id="ARBA00023136"/>
    </source>
</evidence>
<proteinExistence type="predicted"/>
<evidence type="ECO:0000256" key="3">
    <source>
        <dbReference type="ARBA" id="ARBA00022737"/>
    </source>
</evidence>
<evidence type="ECO:0000256" key="6">
    <source>
        <dbReference type="SAM" id="MobiDB-lite"/>
    </source>
</evidence>
<evidence type="ECO:0000256" key="1">
    <source>
        <dbReference type="ARBA" id="ARBA00004370"/>
    </source>
</evidence>
<name>A0A7J7K9X9_BUGNE</name>
<feature type="compositionally biased region" description="Low complexity" evidence="6">
    <location>
        <begin position="416"/>
        <end position="435"/>
    </location>
</feature>
<dbReference type="InterPro" id="IPR002859">
    <property type="entry name" value="PKD/REJ-like"/>
</dbReference>
<comment type="caution">
    <text evidence="8">The sequence shown here is derived from an EMBL/GenBank/DDBJ whole genome shotgun (WGS) entry which is preliminary data.</text>
</comment>
<evidence type="ECO:0000259" key="7">
    <source>
        <dbReference type="Pfam" id="PF02010"/>
    </source>
</evidence>
<comment type="subcellular location">
    <subcellularLocation>
        <location evidence="1">Membrane</location>
    </subcellularLocation>
</comment>
<keyword evidence="3" id="KW-0677">Repeat</keyword>
<reference evidence="8" key="1">
    <citation type="submission" date="2020-06" db="EMBL/GenBank/DDBJ databases">
        <title>Draft genome of Bugula neritina, a colonial animal packing powerful symbionts and potential medicines.</title>
        <authorList>
            <person name="Rayko M."/>
        </authorList>
    </citation>
    <scope>NUCLEOTIDE SEQUENCE [LARGE SCALE GENOMIC DNA]</scope>
    <source>
        <strain evidence="8">Kwan_BN1</strain>
    </source>
</reference>
<dbReference type="GO" id="GO:0006816">
    <property type="term" value="P:calcium ion transport"/>
    <property type="evidence" value="ECO:0007669"/>
    <property type="project" value="TreeGrafter"/>
</dbReference>
<evidence type="ECO:0000313" key="9">
    <source>
        <dbReference type="Proteomes" id="UP000593567"/>
    </source>
</evidence>
<dbReference type="GO" id="GO:0005261">
    <property type="term" value="F:monoatomic cation channel activity"/>
    <property type="evidence" value="ECO:0007669"/>
    <property type="project" value="TreeGrafter"/>
</dbReference>
<dbReference type="GO" id="GO:0005886">
    <property type="term" value="C:plasma membrane"/>
    <property type="evidence" value="ECO:0007669"/>
    <property type="project" value="TreeGrafter"/>
</dbReference>